<feature type="transmembrane region" description="Helical" evidence="9">
    <location>
        <begin position="398"/>
        <end position="418"/>
    </location>
</feature>
<evidence type="ECO:0000256" key="8">
    <source>
        <dbReference type="SAM" id="MobiDB-lite"/>
    </source>
</evidence>
<name>A0A8J7AYP2_9CYAN</name>
<reference evidence="11" key="1">
    <citation type="submission" date="2020-10" db="EMBL/GenBank/DDBJ databases">
        <authorList>
            <person name="Castelo-Branco R."/>
            <person name="Eusebio N."/>
            <person name="Adriana R."/>
            <person name="Vieira A."/>
            <person name="Brugerolle De Fraissinette N."/>
            <person name="Rezende De Castro R."/>
            <person name="Schneider M.P."/>
            <person name="Vasconcelos V."/>
            <person name="Leao P.N."/>
        </authorList>
    </citation>
    <scope>NUCLEOTIDE SEQUENCE</scope>
    <source>
        <strain evidence="11">LEGE 07157</strain>
    </source>
</reference>
<feature type="region of interest" description="Disordered" evidence="8">
    <location>
        <begin position="167"/>
        <end position="188"/>
    </location>
</feature>
<dbReference type="PANTHER" id="PTHR33908:SF11">
    <property type="entry name" value="MEMBRANE PROTEIN"/>
    <property type="match status" value="1"/>
</dbReference>
<evidence type="ECO:0000256" key="2">
    <source>
        <dbReference type="ARBA" id="ARBA00022475"/>
    </source>
</evidence>
<evidence type="ECO:0000256" key="3">
    <source>
        <dbReference type="ARBA" id="ARBA00022676"/>
    </source>
</evidence>
<keyword evidence="2" id="KW-1003">Cell membrane</keyword>
<feature type="transmembrane region" description="Helical" evidence="9">
    <location>
        <begin position="339"/>
        <end position="359"/>
    </location>
</feature>
<keyword evidence="6 9" id="KW-1133">Transmembrane helix</keyword>
<organism evidence="11 12">
    <name type="scientific">Lusitaniella coriacea LEGE 07157</name>
    <dbReference type="NCBI Taxonomy" id="945747"/>
    <lineage>
        <taxon>Bacteria</taxon>
        <taxon>Bacillati</taxon>
        <taxon>Cyanobacteriota</taxon>
        <taxon>Cyanophyceae</taxon>
        <taxon>Spirulinales</taxon>
        <taxon>Lusitaniellaceae</taxon>
        <taxon>Lusitaniella</taxon>
    </lineage>
</organism>
<evidence type="ECO:0000313" key="11">
    <source>
        <dbReference type="EMBL" id="MBE9115049.1"/>
    </source>
</evidence>
<comment type="caution">
    <text evidence="11">The sequence shown here is derived from an EMBL/GenBank/DDBJ whole genome shotgun (WGS) entry which is preliminary data.</text>
</comment>
<evidence type="ECO:0000256" key="6">
    <source>
        <dbReference type="ARBA" id="ARBA00022989"/>
    </source>
</evidence>
<sequence>MPNPFSQQTIQKWFAQKDNRIVLAWLIGGLILRCIIAYWLYPGFDEAYYYLYSLHLDWSYFDHPVLVALTTGLGVWLTGVVSQFTLRIGTLILYTGSLWLLYLTGVQLFGKKAGQWTLAIASVIPIFTIGFGVLTMPDSSLIFFWSATLYCAACEFFPKSASNQHNISPTHQGQNVSPSPLPHTQTEQNYTSPALPYQPTYRLALLGILVGLTCLGKYHGFILGVGLWGFVLTSSRHRRAFASTWTYLGIILFILTLFPLWYWNAQHDWVSFRFQLSSRFEPELNAPKPGYNPLNVLVVFLSGLAYLFPTMGIPLWWVTVRGLWLSAKNKLQNLHSIQLSKTWLILCISLPVTLGFTLLGGKEQILAGWPMPGFWGLTLLLGERAANWEKHSRKWIRRWLWGTAFFLLPILFLALLHLNLGTLQKPSQYALFGGFIAPKNDPSRELIDTSQLQQGFVDSPVLNQALQESSFVATNAYYLGGLIGMALIPVKPIPIVCFSEDMRGFATWSHPEEFLGKDGLYITLERFHKMEKLNREFSGYFTRFVEIGTVPLKRGGAETEVFHVYRVEKMLKPYPRSEIDALANFPA</sequence>
<evidence type="ECO:0000256" key="4">
    <source>
        <dbReference type="ARBA" id="ARBA00022679"/>
    </source>
</evidence>
<keyword evidence="12" id="KW-1185">Reference proteome</keyword>
<dbReference type="PANTHER" id="PTHR33908">
    <property type="entry name" value="MANNOSYLTRANSFERASE YKCB-RELATED"/>
    <property type="match status" value="1"/>
</dbReference>
<comment type="subcellular location">
    <subcellularLocation>
        <location evidence="1">Cell membrane</location>
        <topology evidence="1">Multi-pass membrane protein</topology>
    </subcellularLocation>
</comment>
<feature type="transmembrane region" description="Helical" evidence="9">
    <location>
        <begin position="91"/>
        <end position="110"/>
    </location>
</feature>
<evidence type="ECO:0000259" key="10">
    <source>
        <dbReference type="Pfam" id="PF13231"/>
    </source>
</evidence>
<keyword evidence="5 9" id="KW-0812">Transmembrane</keyword>
<keyword evidence="4" id="KW-0808">Transferase</keyword>
<accession>A0A8J7AYP2</accession>
<evidence type="ECO:0000256" key="5">
    <source>
        <dbReference type="ARBA" id="ARBA00022692"/>
    </source>
</evidence>
<evidence type="ECO:0000256" key="7">
    <source>
        <dbReference type="ARBA" id="ARBA00023136"/>
    </source>
</evidence>
<proteinExistence type="predicted"/>
<dbReference type="AlphaFoldDB" id="A0A8J7AYP2"/>
<evidence type="ECO:0000256" key="9">
    <source>
        <dbReference type="SAM" id="Phobius"/>
    </source>
</evidence>
<feature type="domain" description="Glycosyltransferase RgtA/B/C/D-like" evidence="10">
    <location>
        <begin position="203"/>
        <end position="263"/>
    </location>
</feature>
<gene>
    <name evidence="11" type="ORF">IQ249_03965</name>
</gene>
<feature type="transmembrane region" description="Helical" evidence="9">
    <location>
        <begin position="61"/>
        <end position="79"/>
    </location>
</feature>
<dbReference type="RefSeq" id="WP_194028136.1">
    <property type="nucleotide sequence ID" value="NZ_JADEWZ010000004.1"/>
</dbReference>
<feature type="transmembrane region" description="Helical" evidence="9">
    <location>
        <begin position="203"/>
        <end position="232"/>
    </location>
</feature>
<feature type="transmembrane region" description="Helical" evidence="9">
    <location>
        <begin position="116"/>
        <end position="134"/>
    </location>
</feature>
<keyword evidence="7 9" id="KW-0472">Membrane</keyword>
<evidence type="ECO:0000313" key="12">
    <source>
        <dbReference type="Proteomes" id="UP000654482"/>
    </source>
</evidence>
<feature type="transmembrane region" description="Helical" evidence="9">
    <location>
        <begin position="21"/>
        <end position="41"/>
    </location>
</feature>
<dbReference type="Pfam" id="PF13231">
    <property type="entry name" value="PMT_2"/>
    <property type="match status" value="2"/>
</dbReference>
<dbReference type="GO" id="GO:0005886">
    <property type="term" value="C:plasma membrane"/>
    <property type="evidence" value="ECO:0007669"/>
    <property type="project" value="UniProtKB-SubCell"/>
</dbReference>
<dbReference type="GO" id="GO:0016763">
    <property type="term" value="F:pentosyltransferase activity"/>
    <property type="evidence" value="ECO:0007669"/>
    <property type="project" value="TreeGrafter"/>
</dbReference>
<protein>
    <submittedName>
        <fullName evidence="11">Glycosyltransferase family 39 protein</fullName>
    </submittedName>
</protein>
<dbReference type="GO" id="GO:0009103">
    <property type="term" value="P:lipopolysaccharide biosynthetic process"/>
    <property type="evidence" value="ECO:0007669"/>
    <property type="project" value="UniProtKB-ARBA"/>
</dbReference>
<dbReference type="InterPro" id="IPR038731">
    <property type="entry name" value="RgtA/B/C-like"/>
</dbReference>
<feature type="transmembrane region" description="Helical" evidence="9">
    <location>
        <begin position="244"/>
        <end position="263"/>
    </location>
</feature>
<feature type="transmembrane region" description="Helical" evidence="9">
    <location>
        <begin position="294"/>
        <end position="318"/>
    </location>
</feature>
<evidence type="ECO:0000256" key="1">
    <source>
        <dbReference type="ARBA" id="ARBA00004651"/>
    </source>
</evidence>
<keyword evidence="3" id="KW-0328">Glycosyltransferase</keyword>
<feature type="transmembrane region" description="Helical" evidence="9">
    <location>
        <begin position="365"/>
        <end position="386"/>
    </location>
</feature>
<feature type="transmembrane region" description="Helical" evidence="9">
    <location>
        <begin position="141"/>
        <end position="158"/>
    </location>
</feature>
<dbReference type="Proteomes" id="UP000654482">
    <property type="component" value="Unassembled WGS sequence"/>
</dbReference>
<dbReference type="EMBL" id="JADEWZ010000004">
    <property type="protein sequence ID" value="MBE9115049.1"/>
    <property type="molecule type" value="Genomic_DNA"/>
</dbReference>
<feature type="domain" description="Glycosyltransferase RgtA/B/C/D-like" evidence="10">
    <location>
        <begin position="62"/>
        <end position="152"/>
    </location>
</feature>
<dbReference type="InterPro" id="IPR050297">
    <property type="entry name" value="LipidA_mod_glycosyltrf_83"/>
</dbReference>